<dbReference type="GO" id="GO:0003677">
    <property type="term" value="F:DNA binding"/>
    <property type="evidence" value="ECO:0007669"/>
    <property type="project" value="InterPro"/>
</dbReference>
<dbReference type="Pfam" id="PF08463">
    <property type="entry name" value="EcoEI_R_C"/>
    <property type="match status" value="1"/>
</dbReference>
<evidence type="ECO:0000313" key="3">
    <source>
        <dbReference type="EMBL" id="TVT47924.1"/>
    </source>
</evidence>
<dbReference type="GO" id="GO:0003824">
    <property type="term" value="F:catalytic activity"/>
    <property type="evidence" value="ECO:0007669"/>
    <property type="project" value="InterPro"/>
</dbReference>
<gene>
    <name evidence="3" type="ORF">FHK82_17905</name>
</gene>
<dbReference type="EMBL" id="VMRY01000144">
    <property type="protein sequence ID" value="TVT47924.1"/>
    <property type="molecule type" value="Genomic_DNA"/>
</dbReference>
<dbReference type="InterPro" id="IPR013670">
    <property type="entry name" value="EcoEI_R_C_dom"/>
</dbReference>
<protein>
    <recommendedName>
        <fullName evidence="2">EcoEI R protein C-terminal domain-containing protein</fullName>
    </recommendedName>
</protein>
<name>A0A558CGN8_9GAMM</name>
<sequence length="173" mass="19226">MLTTSPNHLAPIEVWKAYEQLEKNKVKGVPPKELLTNIVSLIRFSTGLSDVLEPFTELVNNRFDNWLKQQNQIPPLPQGEGRGEGAQGAGRGEGATSPLPPGEDLGEGKNRFSPDQLAWLNKIKDQIAQNAEMTVEDFNYIPFNQEGGLLKARELFGKDLDDLIEELNCELIA</sequence>
<evidence type="ECO:0000313" key="4">
    <source>
        <dbReference type="Proteomes" id="UP000317355"/>
    </source>
</evidence>
<dbReference type="GO" id="GO:0006304">
    <property type="term" value="P:DNA modification"/>
    <property type="evidence" value="ECO:0007669"/>
    <property type="project" value="InterPro"/>
</dbReference>
<dbReference type="Proteomes" id="UP000317355">
    <property type="component" value="Unassembled WGS sequence"/>
</dbReference>
<accession>A0A558CGN8</accession>
<feature type="compositionally biased region" description="Gly residues" evidence="1">
    <location>
        <begin position="84"/>
        <end position="93"/>
    </location>
</feature>
<evidence type="ECO:0000256" key="1">
    <source>
        <dbReference type="SAM" id="MobiDB-lite"/>
    </source>
</evidence>
<proteinExistence type="predicted"/>
<organism evidence="3 4">
    <name type="scientific">Sedimenticola thiotaurini</name>
    <dbReference type="NCBI Taxonomy" id="1543721"/>
    <lineage>
        <taxon>Bacteria</taxon>
        <taxon>Pseudomonadati</taxon>
        <taxon>Pseudomonadota</taxon>
        <taxon>Gammaproteobacteria</taxon>
        <taxon>Chromatiales</taxon>
        <taxon>Sedimenticolaceae</taxon>
        <taxon>Sedimenticola</taxon>
    </lineage>
</organism>
<dbReference type="AlphaFoldDB" id="A0A558CGN8"/>
<comment type="caution">
    <text evidence="3">The sequence shown here is derived from an EMBL/GenBank/DDBJ whole genome shotgun (WGS) entry which is preliminary data.</text>
</comment>
<feature type="domain" description="EcoEI R protein C-terminal" evidence="2">
    <location>
        <begin position="8"/>
        <end position="171"/>
    </location>
</feature>
<evidence type="ECO:0000259" key="2">
    <source>
        <dbReference type="Pfam" id="PF08463"/>
    </source>
</evidence>
<reference evidence="3 4" key="1">
    <citation type="submission" date="2019-07" db="EMBL/GenBank/DDBJ databases">
        <title>The pathways for chlorine oxyanion respiration interact through the shared metabolite chlorate.</title>
        <authorList>
            <person name="Barnum T.P."/>
            <person name="Cheng Y."/>
            <person name="Hill K.A."/>
            <person name="Lucas L.N."/>
            <person name="Carlson H.K."/>
            <person name="Coates J.D."/>
        </authorList>
    </citation>
    <scope>NUCLEOTIDE SEQUENCE [LARGE SCALE GENOMIC DNA]</scope>
    <source>
        <strain evidence="3">BK-3</strain>
    </source>
</reference>
<feature type="region of interest" description="Disordered" evidence="1">
    <location>
        <begin position="71"/>
        <end position="111"/>
    </location>
</feature>